<dbReference type="GO" id="GO:0097730">
    <property type="term" value="C:non-motile cilium"/>
    <property type="evidence" value="ECO:0007669"/>
    <property type="project" value="TreeGrafter"/>
</dbReference>
<dbReference type="Ensembl" id="ENSDNVT00000011277.1">
    <property type="protein sequence ID" value="ENSDNVP00000009390.1"/>
    <property type="gene ID" value="ENSDNVG00000006629.1"/>
</dbReference>
<keyword evidence="4" id="KW-0963">Cytoplasm</keyword>
<reference evidence="10" key="1">
    <citation type="submission" date="2025-08" db="UniProtKB">
        <authorList>
            <consortium name="Ensembl"/>
        </authorList>
    </citation>
    <scope>IDENTIFICATION</scope>
</reference>
<dbReference type="GO" id="GO:0005814">
    <property type="term" value="C:centriole"/>
    <property type="evidence" value="ECO:0007669"/>
    <property type="project" value="UniProtKB-SubCell"/>
</dbReference>
<evidence type="ECO:0000259" key="9">
    <source>
        <dbReference type="Pfam" id="PF15311"/>
    </source>
</evidence>
<reference evidence="10" key="2">
    <citation type="submission" date="2025-09" db="UniProtKB">
        <authorList>
            <consortium name="Ensembl"/>
        </authorList>
    </citation>
    <scope>IDENTIFICATION</scope>
</reference>
<evidence type="ECO:0000313" key="11">
    <source>
        <dbReference type="Proteomes" id="UP000694423"/>
    </source>
</evidence>
<comment type="similarity">
    <text evidence="3">Belongs to the HYLS1 family.</text>
</comment>
<evidence type="ECO:0000256" key="3">
    <source>
        <dbReference type="ARBA" id="ARBA00010091"/>
    </source>
</evidence>
<dbReference type="PRINTS" id="PR02098">
    <property type="entry name" value="HYLETHALUSS1"/>
</dbReference>
<dbReference type="InterPro" id="IPR052319">
    <property type="entry name" value="Centriolar_ciliogenesis_assoc"/>
</dbReference>
<dbReference type="PANTHER" id="PTHR34174:SF1">
    <property type="entry name" value="CENTRIOLAR AND CILIOGENESIS-ASSOCIATED PROTEIN HYLS1"/>
    <property type="match status" value="1"/>
</dbReference>
<evidence type="ECO:0000256" key="4">
    <source>
        <dbReference type="ARBA" id="ARBA00022490"/>
    </source>
</evidence>
<dbReference type="InterPro" id="IPR027918">
    <property type="entry name" value="HYLS1_C_dom"/>
</dbReference>
<dbReference type="Pfam" id="PF15311">
    <property type="entry name" value="HYLS1_C"/>
    <property type="match status" value="1"/>
</dbReference>
<dbReference type="PANTHER" id="PTHR34174">
    <property type="entry name" value="HYDROLETHALUS SYNDROME PROTEIN 1"/>
    <property type="match status" value="1"/>
</dbReference>
<keyword evidence="7" id="KW-0966">Cell projection</keyword>
<accession>A0A8C4JM21</accession>
<dbReference type="InterPro" id="IPR026227">
    <property type="entry name" value="HYLS1"/>
</dbReference>
<keyword evidence="5" id="KW-0970">Cilium biogenesis/degradation</keyword>
<dbReference type="GO" id="GO:0060271">
    <property type="term" value="P:cilium assembly"/>
    <property type="evidence" value="ECO:0007669"/>
    <property type="project" value="TreeGrafter"/>
</dbReference>
<keyword evidence="11" id="KW-1185">Reference proteome</keyword>
<proteinExistence type="inferred from homology"/>
<dbReference type="Proteomes" id="UP000694423">
    <property type="component" value="Unplaced"/>
</dbReference>
<feature type="region of interest" description="Disordered" evidence="8">
    <location>
        <begin position="394"/>
        <end position="416"/>
    </location>
</feature>
<evidence type="ECO:0000256" key="7">
    <source>
        <dbReference type="ARBA" id="ARBA00023273"/>
    </source>
</evidence>
<keyword evidence="6" id="KW-0206">Cytoskeleton</keyword>
<evidence type="ECO:0000256" key="8">
    <source>
        <dbReference type="SAM" id="MobiDB-lite"/>
    </source>
</evidence>
<feature type="domain" description="Centriolar and ciliogenesis-associated protein HYLS1 C-terminal" evidence="9">
    <location>
        <begin position="343"/>
        <end position="431"/>
    </location>
</feature>
<organism evidence="10 11">
    <name type="scientific">Dromaius novaehollandiae</name>
    <name type="common">Emu</name>
    <dbReference type="NCBI Taxonomy" id="8790"/>
    <lineage>
        <taxon>Eukaryota</taxon>
        <taxon>Metazoa</taxon>
        <taxon>Chordata</taxon>
        <taxon>Craniata</taxon>
        <taxon>Vertebrata</taxon>
        <taxon>Euteleostomi</taxon>
        <taxon>Archelosauria</taxon>
        <taxon>Archosauria</taxon>
        <taxon>Dinosauria</taxon>
        <taxon>Saurischia</taxon>
        <taxon>Theropoda</taxon>
        <taxon>Coelurosauria</taxon>
        <taxon>Aves</taxon>
        <taxon>Palaeognathae</taxon>
        <taxon>Casuariiformes</taxon>
        <taxon>Dromaiidae</taxon>
        <taxon>Dromaius</taxon>
    </lineage>
</organism>
<evidence type="ECO:0000313" key="10">
    <source>
        <dbReference type="Ensembl" id="ENSDNVP00000009390.1"/>
    </source>
</evidence>
<evidence type="ECO:0000256" key="6">
    <source>
        <dbReference type="ARBA" id="ARBA00023212"/>
    </source>
</evidence>
<protein>
    <submittedName>
        <fullName evidence="10">HYLS1 centriolar and ciliogenesis associated</fullName>
    </submittedName>
</protein>
<evidence type="ECO:0000256" key="5">
    <source>
        <dbReference type="ARBA" id="ARBA00022794"/>
    </source>
</evidence>
<evidence type="ECO:0000256" key="1">
    <source>
        <dbReference type="ARBA" id="ARBA00004114"/>
    </source>
</evidence>
<feature type="region of interest" description="Disordered" evidence="8">
    <location>
        <begin position="221"/>
        <end position="358"/>
    </location>
</feature>
<dbReference type="AlphaFoldDB" id="A0A8C4JM21"/>
<comment type="subcellular location">
    <subcellularLocation>
        <location evidence="2">Cell projection</location>
        <location evidence="2">Cilium</location>
    </subcellularLocation>
    <subcellularLocation>
        <location evidence="1">Cytoplasm</location>
        <location evidence="1">Cytoskeleton</location>
        <location evidence="1">Microtubule organizing center</location>
        <location evidence="1">Centrosome</location>
        <location evidence="1">Centriole</location>
    </subcellularLocation>
</comment>
<evidence type="ECO:0000256" key="2">
    <source>
        <dbReference type="ARBA" id="ARBA00004138"/>
    </source>
</evidence>
<name>A0A8C4JM21_DRONO</name>
<sequence length="442" mass="46773">MAPGDPDLAEGADSLVRPPAAVVVGGLPVVHQPRLLQRLKQLLLDRVAGVLLAGEALVAPAQVGDLQRHVAGFITVGPYGISGSSSTTLPQARKTGMAPGDPDLAEGADSLVRPPAAVVVGGLPVVHQPRLLQRLEQLLLDRVAGVLLAGEALVAPAQGAAGAMEEMMAGGRYGWAALTDEERLAGAAALALSQLYAEQGDGDGRPGGAWPLPHYDPYTKASVAPGARPAFPAPSTGPRRLAMKRKVLRRRPDGGVEVSDESVASEADAGGESEPEVWDRREESLQLGAAPGDGTSEGETESGSSFLSEPSPELYRRPPFLLGDFQGSPSSQQDATGHPKSFIPPRLDQPGRNHGKTDRVAKYLEYKRDWEAFPIPGEDGRKELRWAVRERMLGRAEEPSRPRRAAGPNGYVAPTEKKRAALRWQVRCRLADGLVPAHGSSS</sequence>
<feature type="compositionally biased region" description="Basic and acidic residues" evidence="8">
    <location>
        <begin position="349"/>
        <end position="358"/>
    </location>
</feature>